<dbReference type="AlphaFoldDB" id="A0ABC8TYU0"/>
<dbReference type="PANTHER" id="PTHR11926:SF774">
    <property type="entry name" value="UDP-GLYCOSYLTRANSFERASE 85A1-RELATED"/>
    <property type="match status" value="1"/>
</dbReference>
<keyword evidence="3" id="KW-1185">Reference proteome</keyword>
<proteinExistence type="inferred from homology"/>
<reference evidence="2 3" key="1">
    <citation type="submission" date="2024-02" db="EMBL/GenBank/DDBJ databases">
        <authorList>
            <person name="Vignale AGUSTIN F."/>
            <person name="Sosa J E."/>
            <person name="Modenutti C."/>
        </authorList>
    </citation>
    <scope>NUCLEOTIDE SEQUENCE [LARGE SCALE GENOMIC DNA]</scope>
</reference>
<dbReference type="SUPFAM" id="SSF53756">
    <property type="entry name" value="UDP-Glycosyltransferase/glycogen phosphorylase"/>
    <property type="match status" value="1"/>
</dbReference>
<evidence type="ECO:0000313" key="3">
    <source>
        <dbReference type="Proteomes" id="UP001642360"/>
    </source>
</evidence>
<comment type="caution">
    <text evidence="2">The sequence shown here is derived from an EMBL/GenBank/DDBJ whole genome shotgun (WGS) entry which is preliminary data.</text>
</comment>
<organism evidence="2 3">
    <name type="scientific">Ilex paraguariensis</name>
    <name type="common">yerba mate</name>
    <dbReference type="NCBI Taxonomy" id="185542"/>
    <lineage>
        <taxon>Eukaryota</taxon>
        <taxon>Viridiplantae</taxon>
        <taxon>Streptophyta</taxon>
        <taxon>Embryophyta</taxon>
        <taxon>Tracheophyta</taxon>
        <taxon>Spermatophyta</taxon>
        <taxon>Magnoliopsida</taxon>
        <taxon>eudicotyledons</taxon>
        <taxon>Gunneridae</taxon>
        <taxon>Pentapetalae</taxon>
        <taxon>asterids</taxon>
        <taxon>campanulids</taxon>
        <taxon>Aquifoliales</taxon>
        <taxon>Aquifoliaceae</taxon>
        <taxon>Ilex</taxon>
    </lineage>
</organism>
<feature type="non-terminal residue" evidence="2">
    <location>
        <position position="1"/>
    </location>
</feature>
<dbReference type="Gene3D" id="3.40.50.2000">
    <property type="entry name" value="Glycogen Phosphorylase B"/>
    <property type="match status" value="1"/>
</dbReference>
<evidence type="ECO:0000256" key="1">
    <source>
        <dbReference type="ARBA" id="ARBA00009995"/>
    </source>
</evidence>
<accession>A0ABC8TYU0</accession>
<dbReference type="Proteomes" id="UP001642360">
    <property type="component" value="Unassembled WGS sequence"/>
</dbReference>
<dbReference type="EMBL" id="CAUOFW020005880">
    <property type="protein sequence ID" value="CAK9171974.1"/>
    <property type="molecule type" value="Genomic_DNA"/>
</dbReference>
<comment type="similarity">
    <text evidence="1">Belongs to the UDP-glycosyltransferase family.</text>
</comment>
<name>A0ABC8TYU0_9AQUA</name>
<gene>
    <name evidence="2" type="ORF">ILEXP_LOCUS41602</name>
</gene>
<sequence length="105" mass="11990">ATYLTNGYLKTVIDWISSMKGIRLKDFPSFIRTTDPNDFILKFILSEIEKAKKVSAIILNSFDELEYDFIDALSSILPPIYSVGPLHILQNHIQDNDLKFLGLNL</sequence>
<evidence type="ECO:0000313" key="2">
    <source>
        <dbReference type="EMBL" id="CAK9171974.1"/>
    </source>
</evidence>
<dbReference type="PANTHER" id="PTHR11926">
    <property type="entry name" value="GLUCOSYL/GLUCURONOSYL TRANSFERASES"/>
    <property type="match status" value="1"/>
</dbReference>
<protein>
    <submittedName>
        <fullName evidence="2">Uncharacterized protein</fullName>
    </submittedName>
</protein>